<dbReference type="SUPFAM" id="SSF56935">
    <property type="entry name" value="Porins"/>
    <property type="match status" value="1"/>
</dbReference>
<evidence type="ECO:0000256" key="11">
    <source>
        <dbReference type="PROSITE-ProRule" id="PRU01360"/>
    </source>
</evidence>
<dbReference type="GO" id="GO:0009279">
    <property type="term" value="C:cell outer membrane"/>
    <property type="evidence" value="ECO:0007669"/>
    <property type="project" value="UniProtKB-SubCell"/>
</dbReference>
<evidence type="ECO:0000256" key="6">
    <source>
        <dbReference type="ARBA" id="ARBA00022729"/>
    </source>
</evidence>
<dbReference type="EMBL" id="MUKV01000008">
    <property type="protein sequence ID" value="OQS41401.1"/>
    <property type="molecule type" value="Genomic_DNA"/>
</dbReference>
<evidence type="ECO:0000256" key="14">
    <source>
        <dbReference type="SAM" id="SignalP"/>
    </source>
</evidence>
<feature type="domain" description="TonB-dependent receptor plug" evidence="16">
    <location>
        <begin position="43"/>
        <end position="152"/>
    </location>
</feature>
<keyword evidence="4 11" id="KW-1134">Transmembrane beta strand</keyword>
<evidence type="ECO:0000256" key="9">
    <source>
        <dbReference type="ARBA" id="ARBA00023170"/>
    </source>
</evidence>
<gene>
    <name evidence="17" type="ORF">B0T45_08970</name>
</gene>
<evidence type="ECO:0000256" key="5">
    <source>
        <dbReference type="ARBA" id="ARBA00022692"/>
    </source>
</evidence>
<evidence type="ECO:0000256" key="8">
    <source>
        <dbReference type="ARBA" id="ARBA00023136"/>
    </source>
</evidence>
<dbReference type="PROSITE" id="PS52016">
    <property type="entry name" value="TONB_DEPENDENT_REC_3"/>
    <property type="match status" value="1"/>
</dbReference>
<evidence type="ECO:0000256" key="1">
    <source>
        <dbReference type="ARBA" id="ARBA00004571"/>
    </source>
</evidence>
<sequence>MFKPQQCALLVSLVCAGQAYAANVPEFAGDPVVVTAGRVPQKVADVPANVTIVTSADIANSTARTVQEVLSESAGVHIFNSSGSNASSVVDLRGFGVTGSSNTLILVDGVRQNTNDLAAVNLGSVALSSIERIEIVRGVGGVAYGGGTTGGVINIITRSGAGQGLSGRVTVTGGSYDLQQLDANLQAANQFVAFDAYAQSLNTDNYRQNNAERNDNGGVTLTLKRASGDLKFFAKTASQGLRLPGYLLANSSKGLDPLANNPTATTNPGDYMTLQTTSGGVSLSQELSKGTMYVDIARRNKESFAYYAAYSYSDKRDLGETSGSVRYVLPLGRHELTAGTDWLNGTMTVQGGSTAAQKRVGYFLEGQFKPWSETSILVGGRQQKVDDTVTGNNGERLSTIDTSLHAWSLGIKQKLDPAWSVYARMGQSFRLGNADEVVYTSGGPLVPQQSHDKEIGVEWSNEAAYVKAAAFRNDLKNEIAFLKLVGTFGVNINFPETRHQGIELEGKLKVSPSVDLNANLTWMQATFRSGFGIAGNTIPMVPKLTANLAGSWKITDSHRLALAAQYVSEQVYDNDQQNIFPGKLAAYTLLNAKYNYRFDKNVSASFSVNNLLDKRYASYANANANAKTGDIALYPSNGRNFQAAVTYQF</sequence>
<dbReference type="Pfam" id="PF00593">
    <property type="entry name" value="TonB_dep_Rec_b-barrel"/>
    <property type="match status" value="1"/>
</dbReference>
<evidence type="ECO:0008006" key="19">
    <source>
        <dbReference type="Google" id="ProtNLM"/>
    </source>
</evidence>
<accession>A0A1W0D309</accession>
<dbReference type="Pfam" id="PF07715">
    <property type="entry name" value="Plug"/>
    <property type="match status" value="1"/>
</dbReference>
<dbReference type="Gene3D" id="2.40.170.20">
    <property type="entry name" value="TonB-dependent receptor, beta-barrel domain"/>
    <property type="match status" value="1"/>
</dbReference>
<comment type="caution">
    <text evidence="17">The sequence shown here is derived from an EMBL/GenBank/DDBJ whole genome shotgun (WGS) entry which is preliminary data.</text>
</comment>
<evidence type="ECO:0000313" key="17">
    <source>
        <dbReference type="EMBL" id="OQS41401.1"/>
    </source>
</evidence>
<dbReference type="Proteomes" id="UP000192721">
    <property type="component" value="Unassembled WGS sequence"/>
</dbReference>
<dbReference type="InterPro" id="IPR000531">
    <property type="entry name" value="Beta-barrel_TonB"/>
</dbReference>
<dbReference type="GO" id="GO:0015344">
    <property type="term" value="F:siderophore uptake transmembrane transporter activity"/>
    <property type="evidence" value="ECO:0007669"/>
    <property type="project" value="TreeGrafter"/>
</dbReference>
<dbReference type="PANTHER" id="PTHR30069">
    <property type="entry name" value="TONB-DEPENDENT OUTER MEMBRANE RECEPTOR"/>
    <property type="match status" value="1"/>
</dbReference>
<comment type="similarity">
    <text evidence="2 11 13">Belongs to the TonB-dependent receptor family.</text>
</comment>
<dbReference type="Gene3D" id="2.170.130.10">
    <property type="entry name" value="TonB-dependent receptor, plug domain"/>
    <property type="match status" value="1"/>
</dbReference>
<dbReference type="InterPro" id="IPR012910">
    <property type="entry name" value="Plug_dom"/>
</dbReference>
<dbReference type="AlphaFoldDB" id="A0A1W0D309"/>
<dbReference type="InterPro" id="IPR037066">
    <property type="entry name" value="Plug_dom_sf"/>
</dbReference>
<reference evidence="17 18" key="1">
    <citation type="submission" date="2017-02" db="EMBL/GenBank/DDBJ databases">
        <title>Chromobacterium haemolyticum H5244.</title>
        <authorList>
            <person name="Gulvik C.A."/>
        </authorList>
    </citation>
    <scope>NUCLEOTIDE SEQUENCE [LARGE SCALE GENOMIC DNA]</scope>
    <source>
        <strain evidence="17 18">H5244</strain>
    </source>
</reference>
<keyword evidence="5 11" id="KW-0812">Transmembrane</keyword>
<evidence type="ECO:0000256" key="13">
    <source>
        <dbReference type="RuleBase" id="RU003357"/>
    </source>
</evidence>
<keyword evidence="10 11" id="KW-0998">Cell outer membrane</keyword>
<dbReference type="CDD" id="cd01347">
    <property type="entry name" value="ligand_gated_channel"/>
    <property type="match status" value="1"/>
</dbReference>
<protein>
    <recommendedName>
        <fullName evidence="19">TonB-dependent receptor</fullName>
    </recommendedName>
</protein>
<dbReference type="InterPro" id="IPR010917">
    <property type="entry name" value="TonB_rcpt_CS"/>
</dbReference>
<evidence type="ECO:0000259" key="15">
    <source>
        <dbReference type="Pfam" id="PF00593"/>
    </source>
</evidence>
<dbReference type="GO" id="GO:0044718">
    <property type="term" value="P:siderophore transmembrane transport"/>
    <property type="evidence" value="ECO:0007669"/>
    <property type="project" value="TreeGrafter"/>
</dbReference>
<feature type="domain" description="TonB-dependent receptor-like beta-barrel" evidence="15">
    <location>
        <begin position="167"/>
        <end position="611"/>
    </location>
</feature>
<comment type="subcellular location">
    <subcellularLocation>
        <location evidence="1 11">Cell outer membrane</location>
        <topology evidence="1 11">Multi-pass membrane protein</topology>
    </subcellularLocation>
</comment>
<evidence type="ECO:0000313" key="18">
    <source>
        <dbReference type="Proteomes" id="UP000192721"/>
    </source>
</evidence>
<evidence type="ECO:0000256" key="12">
    <source>
        <dbReference type="PROSITE-ProRule" id="PRU10144"/>
    </source>
</evidence>
<feature type="signal peptide" evidence="14">
    <location>
        <begin position="1"/>
        <end position="21"/>
    </location>
</feature>
<keyword evidence="8 11" id="KW-0472">Membrane</keyword>
<evidence type="ECO:0000256" key="10">
    <source>
        <dbReference type="ARBA" id="ARBA00023237"/>
    </source>
</evidence>
<name>A0A1W0D309_9NEIS</name>
<feature type="short sequence motif" description="TonB C-terminal box" evidence="12">
    <location>
        <begin position="632"/>
        <end position="649"/>
    </location>
</feature>
<feature type="chain" id="PRO_5013139548" description="TonB-dependent receptor" evidence="14">
    <location>
        <begin position="22"/>
        <end position="649"/>
    </location>
</feature>
<evidence type="ECO:0000256" key="7">
    <source>
        <dbReference type="ARBA" id="ARBA00023077"/>
    </source>
</evidence>
<keyword evidence="7 13" id="KW-0798">TonB box</keyword>
<dbReference type="InterPro" id="IPR036942">
    <property type="entry name" value="Beta-barrel_TonB_sf"/>
</dbReference>
<dbReference type="RefSeq" id="WP_179140734.1">
    <property type="nucleotide sequence ID" value="NZ_MUKV01000008.1"/>
</dbReference>
<dbReference type="PANTHER" id="PTHR30069:SF27">
    <property type="entry name" value="BLL4766 PROTEIN"/>
    <property type="match status" value="1"/>
</dbReference>
<keyword evidence="6 14" id="KW-0732">Signal</keyword>
<evidence type="ECO:0000259" key="16">
    <source>
        <dbReference type="Pfam" id="PF07715"/>
    </source>
</evidence>
<keyword evidence="3 11" id="KW-0813">Transport</keyword>
<dbReference type="PROSITE" id="PS01156">
    <property type="entry name" value="TONB_DEPENDENT_REC_2"/>
    <property type="match status" value="1"/>
</dbReference>
<organism evidence="17 18">
    <name type="scientific">Chromobacterium haemolyticum</name>
    <dbReference type="NCBI Taxonomy" id="394935"/>
    <lineage>
        <taxon>Bacteria</taxon>
        <taxon>Pseudomonadati</taxon>
        <taxon>Pseudomonadota</taxon>
        <taxon>Betaproteobacteria</taxon>
        <taxon>Neisseriales</taxon>
        <taxon>Chromobacteriaceae</taxon>
        <taxon>Chromobacterium</taxon>
    </lineage>
</organism>
<keyword evidence="9" id="KW-0675">Receptor</keyword>
<evidence type="ECO:0000256" key="3">
    <source>
        <dbReference type="ARBA" id="ARBA00022448"/>
    </source>
</evidence>
<proteinExistence type="inferred from homology"/>
<dbReference type="InterPro" id="IPR039426">
    <property type="entry name" value="TonB-dep_rcpt-like"/>
</dbReference>
<evidence type="ECO:0000256" key="4">
    <source>
        <dbReference type="ARBA" id="ARBA00022452"/>
    </source>
</evidence>
<evidence type="ECO:0000256" key="2">
    <source>
        <dbReference type="ARBA" id="ARBA00009810"/>
    </source>
</evidence>